<dbReference type="Pfam" id="PF09335">
    <property type="entry name" value="VTT_dom"/>
    <property type="match status" value="1"/>
</dbReference>
<proteinExistence type="inferred from homology"/>
<dbReference type="EMBL" id="AP014612">
    <property type="protein sequence ID" value="BAQ24027.1"/>
    <property type="molecule type" value="Genomic_DNA"/>
</dbReference>
<evidence type="ECO:0000256" key="6">
    <source>
        <dbReference type="RuleBase" id="RU366058"/>
    </source>
</evidence>
<feature type="transmembrane region" description="Helical" evidence="6">
    <location>
        <begin position="14"/>
        <end position="35"/>
    </location>
</feature>
<evidence type="ECO:0000256" key="4">
    <source>
        <dbReference type="ARBA" id="ARBA00022989"/>
    </source>
</evidence>
<keyword evidence="3 6" id="KW-0812">Transmembrane</keyword>
<gene>
    <name evidence="8" type="ORF">SRT_07660</name>
</gene>
<dbReference type="InterPro" id="IPR032816">
    <property type="entry name" value="VTT_dom"/>
</dbReference>
<dbReference type="AlphaFoldDB" id="A0A1L7LIK7"/>
<evidence type="ECO:0000259" key="7">
    <source>
        <dbReference type="Pfam" id="PF09335"/>
    </source>
</evidence>
<evidence type="ECO:0000256" key="5">
    <source>
        <dbReference type="ARBA" id="ARBA00023136"/>
    </source>
</evidence>
<reference evidence="8 9" key="1">
    <citation type="journal article" date="2016" name="Microbiol. Immunol.">
        <title>Complete genome sequence of Streptococcus troglodytae TKU31 isolated from the oral cavity of a chimpanzee (Pan troglodytes).</title>
        <authorList>
            <person name="Okamoto M."/>
            <person name="Naito M."/>
            <person name="Miyanohara M."/>
            <person name="Imai S."/>
            <person name="Nomura Y."/>
            <person name="Saito W."/>
            <person name="Momoi Y."/>
            <person name="Takada K."/>
            <person name="Miyabe-Nishiwaki T."/>
            <person name="Tomonaga M."/>
            <person name="Hanada N."/>
        </authorList>
    </citation>
    <scope>NUCLEOTIDE SEQUENCE [LARGE SCALE GENOMIC DNA]</scope>
    <source>
        <strain evidence="9">TKU 31</strain>
    </source>
</reference>
<keyword evidence="4 6" id="KW-1133">Transmembrane helix</keyword>
<feature type="domain" description="VTT" evidence="7">
    <location>
        <begin position="81"/>
        <end position="193"/>
    </location>
</feature>
<keyword evidence="2 6" id="KW-1003">Cell membrane</keyword>
<dbReference type="PANTHER" id="PTHR12677:SF59">
    <property type="entry name" value="GOLGI APPARATUS MEMBRANE PROTEIN TVP38-RELATED"/>
    <property type="match status" value="1"/>
</dbReference>
<evidence type="ECO:0000256" key="3">
    <source>
        <dbReference type="ARBA" id="ARBA00022692"/>
    </source>
</evidence>
<dbReference type="InterPro" id="IPR015414">
    <property type="entry name" value="TMEM64"/>
</dbReference>
<feature type="transmembrane region" description="Helical" evidence="6">
    <location>
        <begin position="142"/>
        <end position="164"/>
    </location>
</feature>
<evidence type="ECO:0000256" key="1">
    <source>
        <dbReference type="ARBA" id="ARBA00004651"/>
    </source>
</evidence>
<feature type="transmembrane region" description="Helical" evidence="6">
    <location>
        <begin position="91"/>
        <end position="113"/>
    </location>
</feature>
<feature type="transmembrane region" description="Helical" evidence="6">
    <location>
        <begin position="60"/>
        <end position="79"/>
    </location>
</feature>
<organism evidence="8 9">
    <name type="scientific">Streptococcus troglodytae</name>
    <dbReference type="NCBI Taxonomy" id="1111760"/>
    <lineage>
        <taxon>Bacteria</taxon>
        <taxon>Bacillati</taxon>
        <taxon>Bacillota</taxon>
        <taxon>Bacilli</taxon>
        <taxon>Lactobacillales</taxon>
        <taxon>Streptococcaceae</taxon>
        <taxon>Streptococcus</taxon>
    </lineage>
</organism>
<dbReference type="Proteomes" id="UP000217758">
    <property type="component" value="Chromosome"/>
</dbReference>
<dbReference type="GO" id="GO:0005886">
    <property type="term" value="C:plasma membrane"/>
    <property type="evidence" value="ECO:0007669"/>
    <property type="project" value="UniProtKB-SubCell"/>
</dbReference>
<keyword evidence="9" id="KW-1185">Reference proteome</keyword>
<name>A0A1L7LIK7_9STRE</name>
<evidence type="ECO:0000256" key="2">
    <source>
        <dbReference type="ARBA" id="ARBA00022475"/>
    </source>
</evidence>
<sequence>MKRIHVRYKQIRRFFLLLGLVIIATYVAFVLYRYWDHWLLLSNPQKAIEDFEQQFRSENLFNFLVLTVLTSLTAAIPFLSSSVLSVFNGVVFGPWIGVLMNIIGNILGHFFLIQMMSRVYLTERDSKFNHHLERLSQIKNPYLALTLGYMIPFIPSFLVDYTVLDTKIPWHRWLPCLTLGVIPTSILYAFGGHAIIAGNMKQLMLIVLLVLILLAIYKRFEKKKG</sequence>
<feature type="transmembrane region" description="Helical" evidence="6">
    <location>
        <begin position="202"/>
        <end position="220"/>
    </location>
</feature>
<comment type="similarity">
    <text evidence="6">Belongs to the TVP38/TMEM64 family.</text>
</comment>
<dbReference type="PANTHER" id="PTHR12677">
    <property type="entry name" value="GOLGI APPARATUS MEMBRANE PROTEIN TVP38-RELATED"/>
    <property type="match status" value="1"/>
</dbReference>
<accession>A0A1L7LIK7</accession>
<comment type="subcellular location">
    <subcellularLocation>
        <location evidence="1 6">Cell membrane</location>
        <topology evidence="1 6">Multi-pass membrane protein</topology>
    </subcellularLocation>
</comment>
<dbReference type="RefSeq" id="WP_128833115.1">
    <property type="nucleotide sequence ID" value="NZ_AP014612.1"/>
</dbReference>
<feature type="transmembrane region" description="Helical" evidence="6">
    <location>
        <begin position="176"/>
        <end position="196"/>
    </location>
</feature>
<dbReference type="KEGG" id="strg:SRT_07660"/>
<evidence type="ECO:0000313" key="9">
    <source>
        <dbReference type="Proteomes" id="UP000217758"/>
    </source>
</evidence>
<evidence type="ECO:0000313" key="8">
    <source>
        <dbReference type="EMBL" id="BAQ24027.1"/>
    </source>
</evidence>
<protein>
    <recommendedName>
        <fullName evidence="6">TVP38/TMEM64 family membrane protein</fullName>
    </recommendedName>
</protein>
<keyword evidence="5 6" id="KW-0472">Membrane</keyword>